<protein>
    <recommendedName>
        <fullName evidence="6">Myb-like domain-containing protein</fullName>
    </recommendedName>
</protein>
<dbReference type="InterPro" id="IPR051575">
    <property type="entry name" value="Myb-like_DNA-bd"/>
</dbReference>
<evidence type="ECO:0000256" key="1">
    <source>
        <dbReference type="ARBA" id="ARBA00023015"/>
    </source>
</evidence>
<keyword evidence="2" id="KW-0238">DNA-binding</keyword>
<dbReference type="EMBL" id="MU853335">
    <property type="protein sequence ID" value="KAK4114961.1"/>
    <property type="molecule type" value="Genomic_DNA"/>
</dbReference>
<proteinExistence type="predicted"/>
<feature type="region of interest" description="Disordered" evidence="5">
    <location>
        <begin position="317"/>
        <end position="342"/>
    </location>
</feature>
<evidence type="ECO:0000259" key="6">
    <source>
        <dbReference type="PROSITE" id="PS50090"/>
    </source>
</evidence>
<evidence type="ECO:0000256" key="4">
    <source>
        <dbReference type="ARBA" id="ARBA00023242"/>
    </source>
</evidence>
<organism evidence="7 8">
    <name type="scientific">Canariomyces notabilis</name>
    <dbReference type="NCBI Taxonomy" id="2074819"/>
    <lineage>
        <taxon>Eukaryota</taxon>
        <taxon>Fungi</taxon>
        <taxon>Dikarya</taxon>
        <taxon>Ascomycota</taxon>
        <taxon>Pezizomycotina</taxon>
        <taxon>Sordariomycetes</taxon>
        <taxon>Sordariomycetidae</taxon>
        <taxon>Sordariales</taxon>
        <taxon>Chaetomiaceae</taxon>
        <taxon>Canariomyces</taxon>
    </lineage>
</organism>
<dbReference type="GO" id="GO:0000978">
    <property type="term" value="F:RNA polymerase II cis-regulatory region sequence-specific DNA binding"/>
    <property type="evidence" value="ECO:0007669"/>
    <property type="project" value="TreeGrafter"/>
</dbReference>
<dbReference type="GO" id="GO:0001006">
    <property type="term" value="F:RNA polymerase III type 3 promoter sequence-specific DNA binding"/>
    <property type="evidence" value="ECO:0007669"/>
    <property type="project" value="TreeGrafter"/>
</dbReference>
<dbReference type="SUPFAM" id="SSF46689">
    <property type="entry name" value="Homeodomain-like"/>
    <property type="match status" value="2"/>
</dbReference>
<keyword evidence="1" id="KW-0805">Transcription regulation</keyword>
<evidence type="ECO:0000313" key="7">
    <source>
        <dbReference type="EMBL" id="KAK4114961.1"/>
    </source>
</evidence>
<keyword evidence="4" id="KW-0539">Nucleus</keyword>
<keyword evidence="8" id="KW-1185">Reference proteome</keyword>
<evidence type="ECO:0000256" key="5">
    <source>
        <dbReference type="SAM" id="MobiDB-lite"/>
    </source>
</evidence>
<evidence type="ECO:0000256" key="2">
    <source>
        <dbReference type="ARBA" id="ARBA00023125"/>
    </source>
</evidence>
<evidence type="ECO:0000256" key="3">
    <source>
        <dbReference type="ARBA" id="ARBA00023163"/>
    </source>
</evidence>
<feature type="domain" description="Myb-like" evidence="6">
    <location>
        <begin position="263"/>
        <end position="315"/>
    </location>
</feature>
<dbReference type="SMART" id="SM00717">
    <property type="entry name" value="SANT"/>
    <property type="match status" value="2"/>
</dbReference>
<dbReference type="GO" id="GO:0042796">
    <property type="term" value="P:snRNA transcription by RNA polymerase III"/>
    <property type="evidence" value="ECO:0007669"/>
    <property type="project" value="TreeGrafter"/>
</dbReference>
<dbReference type="GeneID" id="89941568"/>
<name>A0AAN6TIV6_9PEZI</name>
<feature type="region of interest" description="Disordered" evidence="5">
    <location>
        <begin position="156"/>
        <end position="222"/>
    </location>
</feature>
<dbReference type="RefSeq" id="XP_064672531.1">
    <property type="nucleotide sequence ID" value="XM_064817443.1"/>
</dbReference>
<gene>
    <name evidence="7" type="ORF">N656DRAFT_795669</name>
</gene>
<reference evidence="7" key="1">
    <citation type="journal article" date="2023" name="Mol. Phylogenet. Evol.">
        <title>Genome-scale phylogeny and comparative genomics of the fungal order Sordariales.</title>
        <authorList>
            <person name="Hensen N."/>
            <person name="Bonometti L."/>
            <person name="Westerberg I."/>
            <person name="Brannstrom I.O."/>
            <person name="Guillou S."/>
            <person name="Cros-Aarteil S."/>
            <person name="Calhoun S."/>
            <person name="Haridas S."/>
            <person name="Kuo A."/>
            <person name="Mondo S."/>
            <person name="Pangilinan J."/>
            <person name="Riley R."/>
            <person name="LaButti K."/>
            <person name="Andreopoulos B."/>
            <person name="Lipzen A."/>
            <person name="Chen C."/>
            <person name="Yan M."/>
            <person name="Daum C."/>
            <person name="Ng V."/>
            <person name="Clum A."/>
            <person name="Steindorff A."/>
            <person name="Ohm R.A."/>
            <person name="Martin F."/>
            <person name="Silar P."/>
            <person name="Natvig D.O."/>
            <person name="Lalanne C."/>
            <person name="Gautier V."/>
            <person name="Ament-Velasquez S.L."/>
            <person name="Kruys A."/>
            <person name="Hutchinson M.I."/>
            <person name="Powell A.J."/>
            <person name="Barry K."/>
            <person name="Miller A.N."/>
            <person name="Grigoriev I.V."/>
            <person name="Debuchy R."/>
            <person name="Gladieux P."/>
            <person name="Hiltunen Thoren M."/>
            <person name="Johannesson H."/>
        </authorList>
    </citation>
    <scope>NUCLEOTIDE SEQUENCE</scope>
    <source>
        <strain evidence="7">CBS 508.74</strain>
    </source>
</reference>
<dbReference type="InterPro" id="IPR009057">
    <property type="entry name" value="Homeodomain-like_sf"/>
</dbReference>
<keyword evidence="3" id="KW-0804">Transcription</keyword>
<feature type="region of interest" description="Disordered" evidence="5">
    <location>
        <begin position="103"/>
        <end position="127"/>
    </location>
</feature>
<evidence type="ECO:0000313" key="8">
    <source>
        <dbReference type="Proteomes" id="UP001302812"/>
    </source>
</evidence>
<sequence>MSTTRRKSRIRASRARLLRMLMTCTSIITTRSTTIIEARFNMPGRPPYNTSRLRINPTTMACRSTIPQPIRTPIQSLPTRHTWPGTTTTRAPRATWDIIHIPGRHTLAPDPTHTPTAGAAGVKRQRPDDLDLAVSGMTDLDQSQLESMAQQTPLPVGSAYAQPQPAAPPTHHHHRLPDTGPPSKLMRRDSGGGGGGGGAPSVVGQAGMPAPAPRPRGPKLKFTPEDDQLLIDLKENKSLTWKQIADFFPGRSSGTLQVRYCTKLKAKTTQWTEETDQKLRTALQDYENEKWRIVANKVGTGFTPAACRERAAQLMMGEGSSGNNNSNDNDNSNEDVNVNVNL</sequence>
<dbReference type="Pfam" id="PF13921">
    <property type="entry name" value="Myb_DNA-bind_6"/>
    <property type="match status" value="1"/>
</dbReference>
<dbReference type="PANTHER" id="PTHR46621:SF1">
    <property type="entry name" value="SNRNA-ACTIVATING PROTEIN COMPLEX SUBUNIT 4"/>
    <property type="match status" value="1"/>
</dbReference>
<accession>A0AAN6TIV6</accession>
<dbReference type="Gene3D" id="1.10.10.60">
    <property type="entry name" value="Homeodomain-like"/>
    <property type="match status" value="2"/>
</dbReference>
<dbReference type="PROSITE" id="PS50090">
    <property type="entry name" value="MYB_LIKE"/>
    <property type="match status" value="1"/>
</dbReference>
<reference evidence="7" key="2">
    <citation type="submission" date="2023-05" db="EMBL/GenBank/DDBJ databases">
        <authorList>
            <consortium name="Lawrence Berkeley National Laboratory"/>
            <person name="Steindorff A."/>
            <person name="Hensen N."/>
            <person name="Bonometti L."/>
            <person name="Westerberg I."/>
            <person name="Brannstrom I.O."/>
            <person name="Guillou S."/>
            <person name="Cros-Aarteil S."/>
            <person name="Calhoun S."/>
            <person name="Haridas S."/>
            <person name="Kuo A."/>
            <person name="Mondo S."/>
            <person name="Pangilinan J."/>
            <person name="Riley R."/>
            <person name="Labutti K."/>
            <person name="Andreopoulos B."/>
            <person name="Lipzen A."/>
            <person name="Chen C."/>
            <person name="Yanf M."/>
            <person name="Daum C."/>
            <person name="Ng V."/>
            <person name="Clum A."/>
            <person name="Ohm R."/>
            <person name="Martin F."/>
            <person name="Silar P."/>
            <person name="Natvig D."/>
            <person name="Lalanne C."/>
            <person name="Gautier V."/>
            <person name="Ament-Velasquez S.L."/>
            <person name="Kruys A."/>
            <person name="Hutchinson M.I."/>
            <person name="Powell A.J."/>
            <person name="Barry K."/>
            <person name="Miller A.N."/>
            <person name="Grigoriev I.V."/>
            <person name="Debuchy R."/>
            <person name="Gladieux P."/>
            <person name="Thoren M.H."/>
            <person name="Johannesson H."/>
        </authorList>
    </citation>
    <scope>NUCLEOTIDE SEQUENCE</scope>
    <source>
        <strain evidence="7">CBS 508.74</strain>
    </source>
</reference>
<dbReference type="CDD" id="cd00167">
    <property type="entry name" value="SANT"/>
    <property type="match status" value="2"/>
</dbReference>
<dbReference type="Proteomes" id="UP001302812">
    <property type="component" value="Unassembled WGS sequence"/>
</dbReference>
<dbReference type="GO" id="GO:0042795">
    <property type="term" value="P:snRNA transcription by RNA polymerase II"/>
    <property type="evidence" value="ECO:0007669"/>
    <property type="project" value="TreeGrafter"/>
</dbReference>
<comment type="caution">
    <text evidence="7">The sequence shown here is derived from an EMBL/GenBank/DDBJ whole genome shotgun (WGS) entry which is preliminary data.</text>
</comment>
<dbReference type="InterPro" id="IPR001005">
    <property type="entry name" value="SANT/Myb"/>
</dbReference>
<dbReference type="AlphaFoldDB" id="A0AAN6TIV6"/>
<dbReference type="PANTHER" id="PTHR46621">
    <property type="entry name" value="SNRNA-ACTIVATING PROTEIN COMPLEX SUBUNIT 4"/>
    <property type="match status" value="1"/>
</dbReference>
<dbReference type="GO" id="GO:0019185">
    <property type="term" value="C:snRNA-activating protein complex"/>
    <property type="evidence" value="ECO:0007669"/>
    <property type="project" value="TreeGrafter"/>
</dbReference>